<organism evidence="6 7">
    <name type="scientific">Pocillopora meandrina</name>
    <dbReference type="NCBI Taxonomy" id="46732"/>
    <lineage>
        <taxon>Eukaryota</taxon>
        <taxon>Metazoa</taxon>
        <taxon>Cnidaria</taxon>
        <taxon>Anthozoa</taxon>
        <taxon>Hexacorallia</taxon>
        <taxon>Scleractinia</taxon>
        <taxon>Astrocoeniina</taxon>
        <taxon>Pocilloporidae</taxon>
        <taxon>Pocillopora</taxon>
    </lineage>
</organism>
<name>A0AAU9WTF0_9CNID</name>
<evidence type="ECO:0000256" key="4">
    <source>
        <dbReference type="ARBA" id="ARBA00023157"/>
    </source>
</evidence>
<gene>
    <name evidence="6" type="ORF">PMEA_00012067</name>
</gene>
<evidence type="ECO:0000256" key="3">
    <source>
        <dbReference type="ARBA" id="ARBA00022525"/>
    </source>
</evidence>
<comment type="caution">
    <text evidence="6">The sequence shown here is derived from an EMBL/GenBank/DDBJ whole genome shotgun (WGS) entry which is preliminary data.</text>
</comment>
<evidence type="ECO:0000256" key="1">
    <source>
        <dbReference type="ARBA" id="ARBA00004613"/>
    </source>
</evidence>
<comment type="subcellular location">
    <subcellularLocation>
        <location evidence="1">Secreted</location>
    </subcellularLocation>
</comment>
<feature type="chain" id="PRO_5043897301" evidence="5">
    <location>
        <begin position="23"/>
        <end position="187"/>
    </location>
</feature>
<feature type="signal peptide" evidence="5">
    <location>
        <begin position="1"/>
        <end position="22"/>
    </location>
</feature>
<dbReference type="EMBL" id="CALNXJ010000021">
    <property type="protein sequence ID" value="CAH3125336.1"/>
    <property type="molecule type" value="Genomic_DNA"/>
</dbReference>
<evidence type="ECO:0000256" key="5">
    <source>
        <dbReference type="SAM" id="SignalP"/>
    </source>
</evidence>
<proteinExistence type="inferred from homology"/>
<dbReference type="GO" id="GO:0030199">
    <property type="term" value="P:collagen fibril organization"/>
    <property type="evidence" value="ECO:0007669"/>
    <property type="project" value="TreeGrafter"/>
</dbReference>
<reference evidence="6 7" key="1">
    <citation type="submission" date="2022-05" db="EMBL/GenBank/DDBJ databases">
        <authorList>
            <consortium name="Genoscope - CEA"/>
            <person name="William W."/>
        </authorList>
    </citation>
    <scope>NUCLEOTIDE SEQUENCE [LARGE SCALE GENOMIC DNA]</scope>
</reference>
<keyword evidence="3" id="KW-0964">Secreted</keyword>
<comment type="similarity">
    <text evidence="2">Belongs to the dermatopontin family.</text>
</comment>
<dbReference type="PANTHER" id="PTHR15040">
    <property type="entry name" value="DERMATOPONTIN-RELATED"/>
    <property type="match status" value="1"/>
</dbReference>
<evidence type="ECO:0000313" key="6">
    <source>
        <dbReference type="EMBL" id="CAH3125336.1"/>
    </source>
</evidence>
<dbReference type="Pfam" id="PF14704">
    <property type="entry name" value="DERM"/>
    <property type="match status" value="1"/>
</dbReference>
<sequence length="187" mass="20637">MASLRRVSYLLIILFFLDVSFIDHVATQCGVHWRPAGEDWANTWDGMLLFSCPKGKSIRRIHSIHRNCIEDRIWAFSCEPNSAAQVCSWTGFVNSYDDLLNFKCPNNGFISGIYSVHSNKREDRSVVTAAATAATAVNGATPLTGTPTSTIAPLGVGWLEHTAITITITKTEDGNFINVRRSSCINK</sequence>
<protein>
    <submittedName>
        <fullName evidence="6">Uncharacterized protein</fullName>
    </submittedName>
</protein>
<evidence type="ECO:0000313" key="7">
    <source>
        <dbReference type="Proteomes" id="UP001159428"/>
    </source>
</evidence>
<dbReference type="AlphaFoldDB" id="A0AAU9WTF0"/>
<dbReference type="GO" id="GO:0005615">
    <property type="term" value="C:extracellular space"/>
    <property type="evidence" value="ECO:0007669"/>
    <property type="project" value="TreeGrafter"/>
</dbReference>
<keyword evidence="5" id="KW-0732">Signal</keyword>
<dbReference type="GO" id="GO:0031012">
    <property type="term" value="C:extracellular matrix"/>
    <property type="evidence" value="ECO:0007669"/>
    <property type="project" value="TreeGrafter"/>
</dbReference>
<keyword evidence="4" id="KW-1015">Disulfide bond</keyword>
<keyword evidence="7" id="KW-1185">Reference proteome</keyword>
<accession>A0AAU9WTF0</accession>
<dbReference type="Proteomes" id="UP001159428">
    <property type="component" value="Unassembled WGS sequence"/>
</dbReference>
<dbReference type="InterPro" id="IPR026645">
    <property type="entry name" value="Dermatopontin"/>
</dbReference>
<dbReference type="PANTHER" id="PTHR15040:SF1">
    <property type="entry name" value="DERMATOPONTIN-LIKE ISOFORM X1"/>
    <property type="match status" value="1"/>
</dbReference>
<evidence type="ECO:0000256" key="2">
    <source>
        <dbReference type="ARBA" id="ARBA00008712"/>
    </source>
</evidence>